<dbReference type="InterPro" id="IPR050301">
    <property type="entry name" value="NTE"/>
</dbReference>
<dbReference type="PANTHER" id="PTHR14226:SF66">
    <property type="entry name" value="TRIACYLGLYCEROL LIPASE PTL2"/>
    <property type="match status" value="1"/>
</dbReference>
<protein>
    <submittedName>
        <fullName evidence="2">Uncharacterized protein</fullName>
    </submittedName>
</protein>
<accession>A0A137P6Y0</accession>
<dbReference type="EMBL" id="KQ964494">
    <property type="protein sequence ID" value="KXN70729.1"/>
    <property type="molecule type" value="Genomic_DNA"/>
</dbReference>
<dbReference type="PANTHER" id="PTHR14226">
    <property type="entry name" value="NEUROPATHY TARGET ESTERASE/SWISS CHEESE D.MELANOGASTER"/>
    <property type="match status" value="1"/>
</dbReference>
<reference evidence="2 3" key="1">
    <citation type="journal article" date="2015" name="Genome Biol. Evol.">
        <title>Phylogenomic analyses indicate that early fungi evolved digesting cell walls of algal ancestors of land plants.</title>
        <authorList>
            <person name="Chang Y."/>
            <person name="Wang S."/>
            <person name="Sekimoto S."/>
            <person name="Aerts A.L."/>
            <person name="Choi C."/>
            <person name="Clum A."/>
            <person name="LaButti K.M."/>
            <person name="Lindquist E.A."/>
            <person name="Yee Ngan C."/>
            <person name="Ohm R.A."/>
            <person name="Salamov A.A."/>
            <person name="Grigoriev I.V."/>
            <person name="Spatafora J.W."/>
            <person name="Berbee M.L."/>
        </authorList>
    </citation>
    <scope>NUCLEOTIDE SEQUENCE [LARGE SCALE GENOMIC DNA]</scope>
    <source>
        <strain evidence="2 3">NRRL 28638</strain>
    </source>
</reference>
<organism evidence="2 3">
    <name type="scientific">Conidiobolus coronatus (strain ATCC 28846 / CBS 209.66 / NRRL 28638)</name>
    <name type="common">Delacroixia coronata</name>
    <dbReference type="NCBI Taxonomy" id="796925"/>
    <lineage>
        <taxon>Eukaryota</taxon>
        <taxon>Fungi</taxon>
        <taxon>Fungi incertae sedis</taxon>
        <taxon>Zoopagomycota</taxon>
        <taxon>Entomophthoromycotina</taxon>
        <taxon>Entomophthoromycetes</taxon>
        <taxon>Entomophthorales</taxon>
        <taxon>Ancylistaceae</taxon>
        <taxon>Conidiobolus</taxon>
    </lineage>
</organism>
<feature type="region of interest" description="Disordered" evidence="1">
    <location>
        <begin position="510"/>
        <end position="536"/>
    </location>
</feature>
<evidence type="ECO:0000313" key="2">
    <source>
        <dbReference type="EMBL" id="KXN70729.1"/>
    </source>
</evidence>
<dbReference type="AlphaFoldDB" id="A0A137P6Y0"/>
<evidence type="ECO:0000256" key="1">
    <source>
        <dbReference type="SAM" id="MobiDB-lite"/>
    </source>
</evidence>
<name>A0A137P6Y0_CONC2</name>
<evidence type="ECO:0000313" key="3">
    <source>
        <dbReference type="Proteomes" id="UP000070444"/>
    </source>
</evidence>
<feature type="compositionally biased region" description="Polar residues" evidence="1">
    <location>
        <begin position="511"/>
        <end position="520"/>
    </location>
</feature>
<dbReference type="STRING" id="796925.A0A137P6Y0"/>
<proteinExistence type="predicted"/>
<dbReference type="Proteomes" id="UP000070444">
    <property type="component" value="Unassembled WGS sequence"/>
</dbReference>
<gene>
    <name evidence="2" type="ORF">CONCODRAFT_85104</name>
</gene>
<sequence>MTGFLLNEAYKKLSEYSIHLPYNYYSKAIQKLNLSAIAKETGETSPEEERLTSNLVSYNNHLIAELNYLRLTQNQEDLISQLILNTLRTHNSSSTPSEFNYNSEVIKYIQYLSELNINTIQFDIKYDALFTISKKLGNSCLLLDTPSSRGFFEIVGILKVLEEYDQVPKTIVGEEFWGSLSAALCCVMKAEKVEELTLECNRGEGLDFDELISFSYNNNDRSIFSYLYNPTNTQKLYSTAFSSNLSKFLQLTLNNLTFYDIYLKFGKILNLLIHPSKSNYSPILFNYLSTPNVLVKSVVFRLYAIDVELEDEEALVVEKDPHSGDLIPFNLIYEKLINNSLSSNYLSNKLGQLFNINYIINCKEENFTIRSNLDISSRANFAWVNKFVEFCKDEMVAKLRQLNQLKLLPTLIQKALQANDFSGKLVTKIEVKNLPEMHNKKLSTLDKLKLIKSGSSSAKSKVEEICNYREIEVEIGRILKSMRDEVRDGMTEMIKRKTIKDIREGFRSRNRLSTIGSGSRATGDEGKFNNRRNQTI</sequence>
<keyword evidence="3" id="KW-1185">Reference proteome</keyword>